<protein>
    <submittedName>
        <fullName evidence="1">Bacteriophage protein</fullName>
    </submittedName>
</protein>
<keyword evidence="2" id="KW-1185">Reference proteome</keyword>
<dbReference type="InterPro" id="IPR021283">
    <property type="entry name" value="Phage_Wedge1"/>
</dbReference>
<comment type="caution">
    <text evidence="1">The sequence shown here is derived from an EMBL/GenBank/DDBJ whole genome shotgun (WGS) entry which is preliminary data.</text>
</comment>
<name>A0ABY6WMC3_9BURK</name>
<evidence type="ECO:0000313" key="2">
    <source>
        <dbReference type="Proteomes" id="UP000361468"/>
    </source>
</evidence>
<dbReference type="Pfam" id="PF11041">
    <property type="entry name" value="Phage_Wedge1"/>
    <property type="match status" value="1"/>
</dbReference>
<reference evidence="1 2" key="1">
    <citation type="submission" date="2019-08" db="EMBL/GenBank/DDBJ databases">
        <authorList>
            <person name="Peeters C."/>
        </authorList>
    </citation>
    <scope>NUCLEOTIDE SEQUENCE [LARGE SCALE GENOMIC DNA]</scope>
    <source>
        <strain evidence="1 2">LMG 31119</strain>
    </source>
</reference>
<dbReference type="RefSeq" id="WP_150646400.1">
    <property type="nucleotide sequence ID" value="NZ_CABPSO010000010.1"/>
</dbReference>
<gene>
    <name evidence="1" type="ORF">PPN31119_03218</name>
</gene>
<dbReference type="EMBL" id="CABPSO010000010">
    <property type="protein sequence ID" value="VVE69237.1"/>
    <property type="molecule type" value="Genomic_DNA"/>
</dbReference>
<evidence type="ECO:0000313" key="1">
    <source>
        <dbReference type="EMBL" id="VVE69237.1"/>
    </source>
</evidence>
<accession>A0ABY6WMC3</accession>
<dbReference type="Proteomes" id="UP000361468">
    <property type="component" value="Unassembled WGS sequence"/>
</dbReference>
<organism evidence="1 2">
    <name type="scientific">Pandoraea pnomenusa</name>
    <dbReference type="NCBI Taxonomy" id="93220"/>
    <lineage>
        <taxon>Bacteria</taxon>
        <taxon>Pseudomonadati</taxon>
        <taxon>Pseudomonadota</taxon>
        <taxon>Betaproteobacteria</taxon>
        <taxon>Burkholderiales</taxon>
        <taxon>Burkholderiaceae</taxon>
        <taxon>Pandoraea</taxon>
    </lineage>
</organism>
<proteinExistence type="predicted"/>
<sequence length="220" mass="23277">MADITDYTGKITSEHADKSRFTAMVAAVAQCFVDGQNALEGMPASFDLDAAIGKQLDDVGLWVGVSRYVATPLAGVYFSLDTGGLGFDQGAWKGPFDPDTGVTTLDDETYRLLIRARIGANHWDGTLAGSKPIIEQIFGGGTEVFIQDNQDMSITVGIAGKVPSALFLALLAGGYIPLKPQTVRVSYYLVTSTDGAPLFGFDMASAYVSGFDNGAWATPL</sequence>